<evidence type="ECO:0000259" key="2">
    <source>
        <dbReference type="PROSITE" id="PS51910"/>
    </source>
</evidence>
<dbReference type="GO" id="GO:0006032">
    <property type="term" value="P:chitin catabolic process"/>
    <property type="evidence" value="ECO:0007669"/>
    <property type="project" value="TreeGrafter"/>
</dbReference>
<dbReference type="InterPro" id="IPR001223">
    <property type="entry name" value="Glyco_hydro18_cat"/>
</dbReference>
<dbReference type="Gene3D" id="3.20.20.80">
    <property type="entry name" value="Glycosidases"/>
    <property type="match status" value="4"/>
</dbReference>
<dbReference type="Proteomes" id="UP000268014">
    <property type="component" value="Unassembled WGS sequence"/>
</dbReference>
<dbReference type="Pfam" id="PF00704">
    <property type="entry name" value="Glyco_hydro_18"/>
    <property type="match status" value="3"/>
</dbReference>
<organism evidence="5">
    <name type="scientific">Haemonchus placei</name>
    <name type="common">Barber's pole worm</name>
    <dbReference type="NCBI Taxonomy" id="6290"/>
    <lineage>
        <taxon>Eukaryota</taxon>
        <taxon>Metazoa</taxon>
        <taxon>Ecdysozoa</taxon>
        <taxon>Nematoda</taxon>
        <taxon>Chromadorea</taxon>
        <taxon>Rhabditida</taxon>
        <taxon>Rhabditina</taxon>
        <taxon>Rhabditomorpha</taxon>
        <taxon>Strongyloidea</taxon>
        <taxon>Trichostrongylidae</taxon>
        <taxon>Haemonchus</taxon>
    </lineage>
</organism>
<dbReference type="WBParaSite" id="HPLM_0000535301-mRNA-1">
    <property type="protein sequence ID" value="HPLM_0000535301-mRNA-1"/>
    <property type="gene ID" value="HPLM_0000535301"/>
</dbReference>
<reference evidence="5" key="1">
    <citation type="submission" date="2016-04" db="UniProtKB">
        <authorList>
            <consortium name="WormBaseParasite"/>
        </authorList>
    </citation>
    <scope>IDENTIFICATION</scope>
</reference>
<dbReference type="OMA" id="YERMMTL"/>
<dbReference type="PANTHER" id="PTHR11177">
    <property type="entry name" value="CHITINASE"/>
    <property type="match status" value="1"/>
</dbReference>
<dbReference type="InterPro" id="IPR029070">
    <property type="entry name" value="Chitinase_insertion_sf"/>
</dbReference>
<dbReference type="InterPro" id="IPR011583">
    <property type="entry name" value="Chitinase_II/V-like_cat"/>
</dbReference>
<dbReference type="GO" id="GO:0008061">
    <property type="term" value="F:chitin binding"/>
    <property type="evidence" value="ECO:0007669"/>
    <property type="project" value="InterPro"/>
</dbReference>
<dbReference type="STRING" id="6290.A0A158QKW8"/>
<keyword evidence="4" id="KW-1185">Reference proteome</keyword>
<dbReference type="PROSITE" id="PS51910">
    <property type="entry name" value="GH18_2"/>
    <property type="match status" value="3"/>
</dbReference>
<evidence type="ECO:0000313" key="3">
    <source>
        <dbReference type="EMBL" id="VDO25696.1"/>
    </source>
</evidence>
<dbReference type="EMBL" id="UZAF01016323">
    <property type="protein sequence ID" value="VDO25696.1"/>
    <property type="molecule type" value="Genomic_DNA"/>
</dbReference>
<gene>
    <name evidence="3" type="ORF">HPLM_LOCUS5345</name>
</gene>
<evidence type="ECO:0000313" key="5">
    <source>
        <dbReference type="WBParaSite" id="HPLM_0000535301-mRNA-1"/>
    </source>
</evidence>
<name>A0A158QKW8_HAEPC</name>
<dbReference type="PANTHER" id="PTHR11177:SF401">
    <property type="entry name" value="CHITINASE-LIKE PROTEIN C25A8.4"/>
    <property type="match status" value="1"/>
</dbReference>
<dbReference type="GO" id="GO:0004568">
    <property type="term" value="F:chitinase activity"/>
    <property type="evidence" value="ECO:0007669"/>
    <property type="project" value="TreeGrafter"/>
</dbReference>
<dbReference type="InterPro" id="IPR050314">
    <property type="entry name" value="Glycosyl_Hydrlase_18"/>
</dbReference>
<feature type="domain" description="GH18" evidence="2">
    <location>
        <begin position="740"/>
        <end position="1083"/>
    </location>
</feature>
<protein>
    <submittedName>
        <fullName evidence="5">Glyco_18 domain-containing protein</fullName>
    </submittedName>
</protein>
<dbReference type="OrthoDB" id="73875at2759"/>
<dbReference type="InterPro" id="IPR017853">
    <property type="entry name" value="GH"/>
</dbReference>
<dbReference type="GO" id="GO:0005576">
    <property type="term" value="C:extracellular region"/>
    <property type="evidence" value="ECO:0007669"/>
    <property type="project" value="TreeGrafter"/>
</dbReference>
<reference evidence="3 4" key="2">
    <citation type="submission" date="2018-11" db="EMBL/GenBank/DDBJ databases">
        <authorList>
            <consortium name="Pathogen Informatics"/>
        </authorList>
    </citation>
    <scope>NUCLEOTIDE SEQUENCE [LARGE SCALE GENOMIC DNA]</scope>
    <source>
        <strain evidence="3 4">MHpl1</strain>
    </source>
</reference>
<sequence>MSLRTSVALFCLTLLVVIEDVKPSSCAFYCFVVPSRKDTFDIAPFHNLSCTHFVYGFSRIRPDMSLRSITSRDNLEIMSPGNLRKFLGLRNTHPHATLLLGVQMTANDVFQDVRHARRTAELITYSATKRHFDGVFLRMEGPPLESSTSQHFLSALSLTQSGAPSQTTLAISPRWMLRVINRLYEFADYVEHIYLDMEELPSSEDPYSVRHVDPLMPSDSIPLEDTISGSVDKMLSSGVPAEKIVVGLTSGGQSYRVRNPRTTNHGDIAMQEGVRRRLQDICLLTRTSLDAKAACTVIEGRFSWTSANFPKEQSLGKKIQWITQEGLGGVGISSLQDDDPKGKCGAGSYPSHTMIGKMLKCRVREYQRRPPIQCTRLCYLNEGAEEFDLNLLLPHWCSHFIVGPADIQLNDNVEVPPAVPKLMARINQWMQDSEGKPAKIILSIGERQSNDIWRMELGSIIKRKHLINNIKNLVRSLDVSGIEISWTLGQLDAVLDPTFLSQFLADLRTVLPKNIHIFLSVNPLSSFSGRYDIDVIANVTNLIILQTHRLQSSRATLTEHHSPMFPSVGLQDARMTVESFVKDMVSRGVPRKKIIVSVTSAPTSTTLKDKWDGSGEVFGRPIDSLASSTLLNRITSQTEICRALENNNTVFRWVEGSGVPVLVRSNEFVAYDNEKSAKIKTTWSSLNNLGGMAIHGLPLDNPNGECPERPFPILQSIVDTQVCSLCAAKAEKSNCSSSSFQTVCNYRLPEPDEAQRLAPANIPFERCSGVVIEHAMIDANSSIHFVSKKQEQVVKELKKFRSRAKSFVISLRCSMQEKEFAQLMQSAAKRLKLATSIRSFVDGLSFNGVELRCADLLSKTTKIQFAHFLRILNKEMKAKKSDGCGNTVSLRLSAWQSDLRSIYDIVVLNSLNQIVVEPFTVPLLPDTAFVHSPLFPISNHSSITSIDVIIRRWESSGLDRSKILLQIPSYGMEQLLVNRSDVGIGRPTEKEYAVIGQAELCQRLKYAGTVRETHWDSMSVNAWTTGGRWISIDDQQTVKYKMRYALREGLAGVGLMSLNEDDHMGTCGSGAFPILRSIAAKCH</sequence>
<proteinExistence type="predicted"/>
<feature type="signal peptide" evidence="1">
    <location>
        <begin position="1"/>
        <end position="23"/>
    </location>
</feature>
<evidence type="ECO:0000313" key="4">
    <source>
        <dbReference type="Proteomes" id="UP000268014"/>
    </source>
</evidence>
<feature type="domain" description="GH18" evidence="2">
    <location>
        <begin position="26"/>
        <end position="362"/>
    </location>
</feature>
<dbReference type="AlphaFoldDB" id="A0A158QKW8"/>
<feature type="domain" description="GH18" evidence="2">
    <location>
        <begin position="374"/>
        <end position="724"/>
    </location>
</feature>
<accession>A0A158QKW8</accession>
<dbReference type="SUPFAM" id="SSF51445">
    <property type="entry name" value="(Trans)glycosidases"/>
    <property type="match status" value="3"/>
</dbReference>
<dbReference type="GO" id="GO:0005975">
    <property type="term" value="P:carbohydrate metabolic process"/>
    <property type="evidence" value="ECO:0007669"/>
    <property type="project" value="InterPro"/>
</dbReference>
<dbReference type="SMART" id="SM00636">
    <property type="entry name" value="Glyco_18"/>
    <property type="match status" value="1"/>
</dbReference>
<feature type="chain" id="PRO_5043135484" evidence="1">
    <location>
        <begin position="24"/>
        <end position="1083"/>
    </location>
</feature>
<keyword evidence="1" id="KW-0732">Signal</keyword>
<dbReference type="Gene3D" id="3.10.50.10">
    <property type="match status" value="1"/>
</dbReference>
<evidence type="ECO:0000256" key="1">
    <source>
        <dbReference type="SAM" id="SignalP"/>
    </source>
</evidence>